<gene>
    <name evidence="2" type="ORF">ACFOGJ_27080</name>
</gene>
<dbReference type="Pfam" id="PF13617">
    <property type="entry name" value="Lipoprotein_19"/>
    <property type="match status" value="1"/>
</dbReference>
<organism evidence="2 3">
    <name type="scientific">Marinibaculum pumilum</name>
    <dbReference type="NCBI Taxonomy" id="1766165"/>
    <lineage>
        <taxon>Bacteria</taxon>
        <taxon>Pseudomonadati</taxon>
        <taxon>Pseudomonadota</taxon>
        <taxon>Alphaproteobacteria</taxon>
        <taxon>Rhodospirillales</taxon>
        <taxon>Rhodospirillaceae</taxon>
        <taxon>Marinibaculum</taxon>
    </lineage>
</organism>
<dbReference type="Proteomes" id="UP001595528">
    <property type="component" value="Unassembled WGS sequence"/>
</dbReference>
<dbReference type="RefSeq" id="WP_379906408.1">
    <property type="nucleotide sequence ID" value="NZ_JBHRTR010000054.1"/>
</dbReference>
<keyword evidence="3" id="KW-1185">Reference proteome</keyword>
<comment type="caution">
    <text evidence="2">The sequence shown here is derived from an EMBL/GenBank/DDBJ whole genome shotgun (WGS) entry which is preliminary data.</text>
</comment>
<feature type="chain" id="PRO_5045769855" evidence="1">
    <location>
        <begin position="29"/>
        <end position="74"/>
    </location>
</feature>
<keyword evidence="2" id="KW-0449">Lipoprotein</keyword>
<proteinExistence type="predicted"/>
<protein>
    <submittedName>
        <fullName evidence="2">YnbE family lipoprotein</fullName>
    </submittedName>
</protein>
<evidence type="ECO:0000256" key="1">
    <source>
        <dbReference type="SAM" id="SignalP"/>
    </source>
</evidence>
<evidence type="ECO:0000313" key="2">
    <source>
        <dbReference type="EMBL" id="MFC3230939.1"/>
    </source>
</evidence>
<dbReference type="EMBL" id="JBHRTR010000054">
    <property type="protein sequence ID" value="MFC3230939.1"/>
    <property type="molecule type" value="Genomic_DNA"/>
</dbReference>
<dbReference type="InterPro" id="IPR025985">
    <property type="entry name" value="YnbE"/>
</dbReference>
<name>A0ABV7L8J7_9PROT</name>
<reference evidence="3" key="1">
    <citation type="journal article" date="2019" name="Int. J. Syst. Evol. Microbiol.">
        <title>The Global Catalogue of Microorganisms (GCM) 10K type strain sequencing project: providing services to taxonomists for standard genome sequencing and annotation.</title>
        <authorList>
            <consortium name="The Broad Institute Genomics Platform"/>
            <consortium name="The Broad Institute Genome Sequencing Center for Infectious Disease"/>
            <person name="Wu L."/>
            <person name="Ma J."/>
        </authorList>
    </citation>
    <scope>NUCLEOTIDE SEQUENCE [LARGE SCALE GENOMIC DNA]</scope>
    <source>
        <strain evidence="3">KCTC 42964</strain>
    </source>
</reference>
<evidence type="ECO:0000313" key="3">
    <source>
        <dbReference type="Proteomes" id="UP001595528"/>
    </source>
</evidence>
<accession>A0ABV7L8J7</accession>
<keyword evidence="1" id="KW-0732">Signal</keyword>
<feature type="signal peptide" evidence="1">
    <location>
        <begin position="1"/>
        <end position="28"/>
    </location>
</feature>
<sequence length="74" mass="8028">MQQILGCQSFRRGGPAILAAAAALVLLAACEPTVRVEAPREPITINLNVKLDADVRVRLEETARKDITSNPDIF</sequence>